<evidence type="ECO:0000256" key="2">
    <source>
        <dbReference type="SAM" id="Phobius"/>
    </source>
</evidence>
<keyword evidence="2" id="KW-0472">Membrane</keyword>
<sequence length="142" mass="15681">MPADMEATAAPPAARTAANSDTMWSSHMGLFVAIIILATICFIILIIGFMCIKYRSRRGSWSRKDDEAPIDPEPCGRKYPIVIENPIPDSEIMKGEAPMTESANPAMSYPVSKKDEDNGWVVPLDQLSPAERQKPDTENTKL</sequence>
<gene>
    <name evidence="3" type="ORF">NP493_114g05045</name>
</gene>
<keyword evidence="2" id="KW-1133">Transmembrane helix</keyword>
<dbReference type="EMBL" id="JAODUO010000113">
    <property type="protein sequence ID" value="KAK2189165.1"/>
    <property type="molecule type" value="Genomic_DNA"/>
</dbReference>
<reference evidence="3" key="1">
    <citation type="journal article" date="2023" name="Mol. Biol. Evol.">
        <title>Third-Generation Sequencing Reveals the Adaptive Role of the Epigenome in Three Deep-Sea Polychaetes.</title>
        <authorList>
            <person name="Perez M."/>
            <person name="Aroh O."/>
            <person name="Sun Y."/>
            <person name="Lan Y."/>
            <person name="Juniper S.K."/>
            <person name="Young C.R."/>
            <person name="Angers B."/>
            <person name="Qian P.Y."/>
        </authorList>
    </citation>
    <scope>NUCLEOTIDE SEQUENCE</scope>
    <source>
        <strain evidence="3">R07B-5</strain>
    </source>
</reference>
<evidence type="ECO:0000313" key="4">
    <source>
        <dbReference type="Proteomes" id="UP001209878"/>
    </source>
</evidence>
<keyword evidence="4" id="KW-1185">Reference proteome</keyword>
<organism evidence="3 4">
    <name type="scientific">Ridgeia piscesae</name>
    <name type="common">Tubeworm</name>
    <dbReference type="NCBI Taxonomy" id="27915"/>
    <lineage>
        <taxon>Eukaryota</taxon>
        <taxon>Metazoa</taxon>
        <taxon>Spiralia</taxon>
        <taxon>Lophotrochozoa</taxon>
        <taxon>Annelida</taxon>
        <taxon>Polychaeta</taxon>
        <taxon>Sedentaria</taxon>
        <taxon>Canalipalpata</taxon>
        <taxon>Sabellida</taxon>
        <taxon>Siboglinidae</taxon>
        <taxon>Ridgeia</taxon>
    </lineage>
</organism>
<feature type="transmembrane region" description="Helical" evidence="2">
    <location>
        <begin position="30"/>
        <end position="52"/>
    </location>
</feature>
<evidence type="ECO:0000256" key="1">
    <source>
        <dbReference type="SAM" id="MobiDB-lite"/>
    </source>
</evidence>
<keyword evidence="2" id="KW-0812">Transmembrane</keyword>
<accession>A0AAD9P6V9</accession>
<name>A0AAD9P6V9_RIDPI</name>
<proteinExistence type="predicted"/>
<protein>
    <submittedName>
        <fullName evidence="3">Uncharacterized protein</fullName>
    </submittedName>
</protein>
<dbReference type="Proteomes" id="UP001209878">
    <property type="component" value="Unassembled WGS sequence"/>
</dbReference>
<dbReference type="AlphaFoldDB" id="A0AAD9P6V9"/>
<comment type="caution">
    <text evidence="3">The sequence shown here is derived from an EMBL/GenBank/DDBJ whole genome shotgun (WGS) entry which is preliminary data.</text>
</comment>
<evidence type="ECO:0000313" key="3">
    <source>
        <dbReference type="EMBL" id="KAK2189165.1"/>
    </source>
</evidence>
<feature type="compositionally biased region" description="Basic and acidic residues" evidence="1">
    <location>
        <begin position="131"/>
        <end position="142"/>
    </location>
</feature>
<feature type="region of interest" description="Disordered" evidence="1">
    <location>
        <begin position="57"/>
        <end position="142"/>
    </location>
</feature>